<reference evidence="3" key="2">
    <citation type="journal article" date="2024" name="Plant">
        <title>Genomic evolution and insights into agronomic trait innovations of Sesamum species.</title>
        <authorList>
            <person name="Miao H."/>
            <person name="Wang L."/>
            <person name="Qu L."/>
            <person name="Liu H."/>
            <person name="Sun Y."/>
            <person name="Le M."/>
            <person name="Wang Q."/>
            <person name="Wei S."/>
            <person name="Zheng Y."/>
            <person name="Lin W."/>
            <person name="Duan Y."/>
            <person name="Cao H."/>
            <person name="Xiong S."/>
            <person name="Wang X."/>
            <person name="Wei L."/>
            <person name="Li C."/>
            <person name="Ma Q."/>
            <person name="Ju M."/>
            <person name="Zhao R."/>
            <person name="Li G."/>
            <person name="Mu C."/>
            <person name="Tian Q."/>
            <person name="Mei H."/>
            <person name="Zhang T."/>
            <person name="Gao T."/>
            <person name="Zhang H."/>
        </authorList>
    </citation>
    <scope>NUCLEOTIDE SEQUENCE</scope>
    <source>
        <strain evidence="3">KEN1</strain>
    </source>
</reference>
<dbReference type="PANTHER" id="PTHR37984:SF5">
    <property type="entry name" value="PROTEIN NYNRIN-LIKE"/>
    <property type="match status" value="1"/>
</dbReference>
<dbReference type="PROSITE" id="PS50878">
    <property type="entry name" value="RT_POL"/>
    <property type="match status" value="1"/>
</dbReference>
<evidence type="ECO:0000313" key="3">
    <source>
        <dbReference type="EMBL" id="KAL0444775.1"/>
    </source>
</evidence>
<dbReference type="InterPro" id="IPR043128">
    <property type="entry name" value="Rev_trsase/Diguanyl_cyclase"/>
</dbReference>
<dbReference type="InterPro" id="IPR050951">
    <property type="entry name" value="Retrovirus_Pol_polyprotein"/>
</dbReference>
<protein>
    <recommendedName>
        <fullName evidence="2">Reverse transcriptase domain-containing protein</fullName>
    </recommendedName>
</protein>
<dbReference type="CDD" id="cd01647">
    <property type="entry name" value="RT_LTR"/>
    <property type="match status" value="1"/>
</dbReference>
<dbReference type="EMBL" id="JACGWN010000007">
    <property type="protein sequence ID" value="KAL0444775.1"/>
    <property type="molecule type" value="Genomic_DNA"/>
</dbReference>
<dbReference type="SUPFAM" id="SSF56672">
    <property type="entry name" value="DNA/RNA polymerases"/>
    <property type="match status" value="1"/>
</dbReference>
<accession>A0AAW2WSZ9</accession>
<dbReference type="Pfam" id="PF00078">
    <property type="entry name" value="RVT_1"/>
    <property type="match status" value="1"/>
</dbReference>
<dbReference type="InterPro" id="IPR041577">
    <property type="entry name" value="RT_RNaseH_2"/>
</dbReference>
<organism evidence="3">
    <name type="scientific">Sesamum latifolium</name>
    <dbReference type="NCBI Taxonomy" id="2727402"/>
    <lineage>
        <taxon>Eukaryota</taxon>
        <taxon>Viridiplantae</taxon>
        <taxon>Streptophyta</taxon>
        <taxon>Embryophyta</taxon>
        <taxon>Tracheophyta</taxon>
        <taxon>Spermatophyta</taxon>
        <taxon>Magnoliopsida</taxon>
        <taxon>eudicotyledons</taxon>
        <taxon>Gunneridae</taxon>
        <taxon>Pentapetalae</taxon>
        <taxon>asterids</taxon>
        <taxon>lamiids</taxon>
        <taxon>Lamiales</taxon>
        <taxon>Pedaliaceae</taxon>
        <taxon>Sesamum</taxon>
    </lineage>
</organism>
<reference evidence="3" key="1">
    <citation type="submission" date="2020-06" db="EMBL/GenBank/DDBJ databases">
        <authorList>
            <person name="Li T."/>
            <person name="Hu X."/>
            <person name="Zhang T."/>
            <person name="Song X."/>
            <person name="Zhang H."/>
            <person name="Dai N."/>
            <person name="Sheng W."/>
            <person name="Hou X."/>
            <person name="Wei L."/>
        </authorList>
    </citation>
    <scope>NUCLEOTIDE SEQUENCE</scope>
    <source>
        <strain evidence="3">KEN1</strain>
        <tissue evidence="3">Leaf</tissue>
    </source>
</reference>
<dbReference type="Pfam" id="PF17919">
    <property type="entry name" value="RT_RNaseH_2"/>
    <property type="match status" value="1"/>
</dbReference>
<name>A0AAW2WSZ9_9LAMI</name>
<dbReference type="PANTHER" id="PTHR37984">
    <property type="entry name" value="PROTEIN CBG26694"/>
    <property type="match status" value="1"/>
</dbReference>
<dbReference type="AlphaFoldDB" id="A0AAW2WSZ9"/>
<keyword evidence="1" id="KW-0511">Multifunctional enzyme</keyword>
<dbReference type="Gene3D" id="3.10.20.370">
    <property type="match status" value="1"/>
</dbReference>
<proteinExistence type="predicted"/>
<dbReference type="InterPro" id="IPR043502">
    <property type="entry name" value="DNA/RNA_pol_sf"/>
</dbReference>
<gene>
    <name evidence="3" type="ORF">Slati_2200200</name>
</gene>
<dbReference type="GO" id="GO:0003824">
    <property type="term" value="F:catalytic activity"/>
    <property type="evidence" value="ECO:0007669"/>
    <property type="project" value="UniProtKB-KW"/>
</dbReference>
<evidence type="ECO:0000256" key="1">
    <source>
        <dbReference type="ARBA" id="ARBA00023268"/>
    </source>
</evidence>
<feature type="domain" description="Reverse transcriptase" evidence="2">
    <location>
        <begin position="1"/>
        <end position="82"/>
    </location>
</feature>
<dbReference type="Gene3D" id="3.30.70.270">
    <property type="match status" value="2"/>
</dbReference>
<evidence type="ECO:0000259" key="2">
    <source>
        <dbReference type="PROSITE" id="PS50878"/>
    </source>
</evidence>
<dbReference type="InterPro" id="IPR000477">
    <property type="entry name" value="RT_dom"/>
</dbReference>
<comment type="caution">
    <text evidence="3">The sequence shown here is derived from an EMBL/GenBank/DDBJ whole genome shotgun (WGS) entry which is preliminary data.</text>
</comment>
<sequence length="248" mass="28221">MPFGLKNAGATYQRLVDKIFRPQLGRNMEVYVDHMLVKSKEVRNHVEDLEETFVVLRKYRLKLNPKKCAFGVSGGCFLGFMVTQRGIEANPAKIKAILDMGSPTNINEVQRLTGRIAALSRFISKSVEKGLSFFKILRKVKNFKWTEECQQAFEELKAYLVRLPLLVKPSPRDTLYLYISTTSQAISSVLVREEDDTQTPIYYVSKVLNGAESRYPPIENIALALIITARKLRPYFISHPVGSEPIPH</sequence>